<proteinExistence type="predicted"/>
<sequence length="287" mass="33127">MTEQLVKGYQNDTALRRSFNALATETFGLSFEDWYRSGYWKDRYIPYSMINDGEVLANISVNLIDFYYQGQKQRCIQLGTVMTKSAFRNRGLSRRLMEKILLDYAQCDGFFLYANDTVLDFYPKFGFHKADEYRFKTGVSCTGTASAEPVPMESADDWERFLTEKNRRRSIGQLQMQTDDLLMFYLTQFFKEKVYHLPEADAYAIAEVNDSVLKLYDVFASRVIPYSAIYTAFGSDIRTVDFLFAPQETAGLEKYKVQQTDTALFLQGGFLEQTVSQIGSFPEIVHT</sequence>
<dbReference type="EC" id="2.3.1.-" evidence="2"/>
<keyword evidence="3" id="KW-1185">Reference proteome</keyword>
<dbReference type="GO" id="GO:0016747">
    <property type="term" value="F:acyltransferase activity, transferring groups other than amino-acyl groups"/>
    <property type="evidence" value="ECO:0007669"/>
    <property type="project" value="InterPro"/>
</dbReference>
<reference evidence="3" key="3">
    <citation type="submission" date="2024-06" db="EMBL/GenBank/DDBJ databases">
        <authorList>
            <person name="Zeng C."/>
        </authorList>
    </citation>
    <scope>NUCLEOTIDE SEQUENCE [LARGE SCALE GENOMIC DNA]</scope>
    <source>
        <strain evidence="3">ZCY20-5</strain>
    </source>
</reference>
<keyword evidence="2" id="KW-0012">Acyltransferase</keyword>
<gene>
    <name evidence="2" type="ORF">PXC00_10230</name>
</gene>
<dbReference type="KEGG" id="carl:PXC00_10230"/>
<keyword evidence="2" id="KW-0808">Transferase</keyword>
<dbReference type="Gene3D" id="3.40.630.30">
    <property type="match status" value="1"/>
</dbReference>
<organism evidence="2 3">
    <name type="scientific">Caproicibacterium argilliputei</name>
    <dbReference type="NCBI Taxonomy" id="3030016"/>
    <lineage>
        <taxon>Bacteria</taxon>
        <taxon>Bacillati</taxon>
        <taxon>Bacillota</taxon>
        <taxon>Clostridia</taxon>
        <taxon>Eubacteriales</taxon>
        <taxon>Oscillospiraceae</taxon>
        <taxon>Caproicibacterium</taxon>
    </lineage>
</organism>
<evidence type="ECO:0000313" key="2">
    <source>
        <dbReference type="EMBL" id="WOC31585.1"/>
    </source>
</evidence>
<protein>
    <submittedName>
        <fullName evidence="2">GNAT family N-acetyltransferase</fullName>
        <ecNumber evidence="2">2.3.1.-</ecNumber>
    </submittedName>
</protein>
<reference evidence="3" key="2">
    <citation type="submission" date="2024-06" db="EMBL/GenBank/DDBJ databases">
        <title>Caproicibacterium argilliputei sp. nov, a novel caproic acid producing anaerobic bacterium isolated from pit mud.</title>
        <authorList>
            <person name="Zeng C."/>
        </authorList>
    </citation>
    <scope>NUCLEOTIDE SEQUENCE [LARGE SCALE GENOMIC DNA]</scope>
    <source>
        <strain evidence="3">ZCY20-5</strain>
    </source>
</reference>
<dbReference type="Proteomes" id="UP001300604">
    <property type="component" value="Chromosome"/>
</dbReference>
<dbReference type="AlphaFoldDB" id="A0AA97D9L5"/>
<dbReference type="EMBL" id="CP135996">
    <property type="protein sequence ID" value="WOC31585.1"/>
    <property type="molecule type" value="Genomic_DNA"/>
</dbReference>
<dbReference type="PROSITE" id="PS51186">
    <property type="entry name" value="GNAT"/>
    <property type="match status" value="1"/>
</dbReference>
<dbReference type="CDD" id="cd04301">
    <property type="entry name" value="NAT_SF"/>
    <property type="match status" value="1"/>
</dbReference>
<accession>A0AA97D9L5</accession>
<dbReference type="Pfam" id="PF00583">
    <property type="entry name" value="Acetyltransf_1"/>
    <property type="match status" value="1"/>
</dbReference>
<dbReference type="RefSeq" id="WP_275845402.1">
    <property type="nucleotide sequence ID" value="NZ_CP135996.1"/>
</dbReference>
<evidence type="ECO:0000259" key="1">
    <source>
        <dbReference type="PROSITE" id="PS51186"/>
    </source>
</evidence>
<feature type="domain" description="N-acetyltransferase" evidence="1">
    <location>
        <begin position="6"/>
        <end position="157"/>
    </location>
</feature>
<name>A0AA97D9L5_9FIRM</name>
<reference evidence="2 3" key="1">
    <citation type="submission" date="2024-06" db="EMBL/GenBank/DDBJ databases">
        <title>Caproicibacterium argilliputei sp. nov, a novel caproic acid producing anaerobic bacterium isolated from pit mud.</title>
        <authorList>
            <person name="Xia S."/>
        </authorList>
    </citation>
    <scope>NUCLEOTIDE SEQUENCE [LARGE SCALE GENOMIC DNA]</scope>
    <source>
        <strain evidence="2 3">ZCY20-5</strain>
    </source>
</reference>
<dbReference type="InterPro" id="IPR016181">
    <property type="entry name" value="Acyl_CoA_acyltransferase"/>
</dbReference>
<dbReference type="InterPro" id="IPR000182">
    <property type="entry name" value="GNAT_dom"/>
</dbReference>
<dbReference type="SUPFAM" id="SSF55729">
    <property type="entry name" value="Acyl-CoA N-acyltransferases (Nat)"/>
    <property type="match status" value="1"/>
</dbReference>
<evidence type="ECO:0000313" key="3">
    <source>
        <dbReference type="Proteomes" id="UP001300604"/>
    </source>
</evidence>